<organism evidence="2 3">
    <name type="scientific">Anaeramoeba flamelloides</name>
    <dbReference type="NCBI Taxonomy" id="1746091"/>
    <lineage>
        <taxon>Eukaryota</taxon>
        <taxon>Metamonada</taxon>
        <taxon>Anaeramoebidae</taxon>
        <taxon>Anaeramoeba</taxon>
    </lineage>
</organism>
<name>A0AAV8A9D2_9EUKA</name>
<dbReference type="EMBL" id="JANTQA010000015">
    <property type="protein sequence ID" value="KAJ3448824.1"/>
    <property type="molecule type" value="Genomic_DNA"/>
</dbReference>
<accession>A0AAV8A9D2</accession>
<evidence type="ECO:0000313" key="3">
    <source>
        <dbReference type="Proteomes" id="UP001146793"/>
    </source>
</evidence>
<dbReference type="Proteomes" id="UP001146793">
    <property type="component" value="Unassembled WGS sequence"/>
</dbReference>
<feature type="coiled-coil region" evidence="1">
    <location>
        <begin position="88"/>
        <end position="164"/>
    </location>
</feature>
<protein>
    <submittedName>
        <fullName evidence="2">Beclin-1</fullName>
    </submittedName>
</protein>
<evidence type="ECO:0000256" key="1">
    <source>
        <dbReference type="SAM" id="Coils"/>
    </source>
</evidence>
<gene>
    <name evidence="2" type="ORF">M0812_01309</name>
</gene>
<comment type="caution">
    <text evidence="2">The sequence shown here is derived from an EMBL/GenBank/DDBJ whole genome shotgun (WGS) entry which is preliminary data.</text>
</comment>
<evidence type="ECO:0000313" key="2">
    <source>
        <dbReference type="EMBL" id="KAJ3448824.1"/>
    </source>
</evidence>
<dbReference type="AlphaFoldDB" id="A0AAV8A9D2"/>
<reference evidence="2" key="1">
    <citation type="submission" date="2022-08" db="EMBL/GenBank/DDBJ databases">
        <title>Novel sulphate-reducing endosymbionts in the free-living metamonad Anaeramoeba.</title>
        <authorList>
            <person name="Jerlstrom-Hultqvist J."/>
            <person name="Cepicka I."/>
            <person name="Gallot-Lavallee L."/>
            <person name="Salas-Leiva D."/>
            <person name="Curtis B.A."/>
            <person name="Zahonova K."/>
            <person name="Pipaliya S."/>
            <person name="Dacks J."/>
            <person name="Roger A.J."/>
        </authorList>
    </citation>
    <scope>NUCLEOTIDE SEQUENCE</scope>
    <source>
        <strain evidence="2">Busselton2</strain>
    </source>
</reference>
<proteinExistence type="predicted"/>
<sequence length="206" mass="24877">MNKDKSKYCKLCKKSKKIDIIEDLDHFLWNCPAYENNRKIWRSELKKFNISNILKNNIIIIFDIIRKRDSSYLLALKATLHQLVINPKQKQSEREKQMEERMKNLDHEREQMIKVRKQMEERRNVMENELDEMKVRKTKFEDKLNELKKELDGLKLELLIFDEDFETLKIELNQAKEGGDDEKQKKIGKIILLLQSIQDQDQQIKE</sequence>
<keyword evidence="1" id="KW-0175">Coiled coil</keyword>